<dbReference type="GO" id="GO:0032259">
    <property type="term" value="P:methylation"/>
    <property type="evidence" value="ECO:0007669"/>
    <property type="project" value="UniProtKB-KW"/>
</dbReference>
<sequence>MKPALSYHSTVVPRQWQQLPQGELMANAIERQLNQWWPKIFGYHLLKVGSLSCALDTSACTIKHQIHLTEQAEQASVVAEPDALPFLEQSIDAVLLSHCLEFYPDPHHIVREAHRVLMPDGYLLLSGYNPLSSAGLMKLWPGVKQQLPWAGRFFTPSRVKDWLHLLGFEVMYEQRFFWSSLLGKHKPESRWQQWCETYLGYFGASYLLVARKRLLPLTPIRPKWQRTPAFQTSVKGISARQGLYHD</sequence>
<dbReference type="Pfam" id="PF08241">
    <property type="entry name" value="Methyltransf_11"/>
    <property type="match status" value="1"/>
</dbReference>
<organism evidence="2 3">
    <name type="scientific">Rheinheimera mesophila</name>
    <dbReference type="NCBI Taxonomy" id="1547515"/>
    <lineage>
        <taxon>Bacteria</taxon>
        <taxon>Pseudomonadati</taxon>
        <taxon>Pseudomonadota</taxon>
        <taxon>Gammaproteobacteria</taxon>
        <taxon>Chromatiales</taxon>
        <taxon>Chromatiaceae</taxon>
        <taxon>Rheinheimera</taxon>
    </lineage>
</organism>
<evidence type="ECO:0000313" key="2">
    <source>
        <dbReference type="EMBL" id="RRJ19738.1"/>
    </source>
</evidence>
<evidence type="ECO:0000259" key="1">
    <source>
        <dbReference type="Pfam" id="PF08241"/>
    </source>
</evidence>
<dbReference type="SUPFAM" id="SSF53335">
    <property type="entry name" value="S-adenosyl-L-methionine-dependent methyltransferases"/>
    <property type="match status" value="1"/>
</dbReference>
<comment type="caution">
    <text evidence="2">The sequence shown here is derived from an EMBL/GenBank/DDBJ whole genome shotgun (WGS) entry which is preliminary data.</text>
</comment>
<dbReference type="GO" id="GO:0008757">
    <property type="term" value="F:S-adenosylmethionine-dependent methyltransferase activity"/>
    <property type="evidence" value="ECO:0007669"/>
    <property type="project" value="InterPro"/>
</dbReference>
<keyword evidence="3" id="KW-1185">Reference proteome</keyword>
<dbReference type="InterPro" id="IPR013216">
    <property type="entry name" value="Methyltransf_11"/>
</dbReference>
<accession>A0A3P3QF32</accession>
<proteinExistence type="predicted"/>
<dbReference type="Gene3D" id="3.40.50.150">
    <property type="entry name" value="Vaccinia Virus protein VP39"/>
    <property type="match status" value="1"/>
</dbReference>
<keyword evidence="2" id="KW-0489">Methyltransferase</keyword>
<keyword evidence="2" id="KW-0808">Transferase</keyword>
<dbReference type="CDD" id="cd02440">
    <property type="entry name" value="AdoMet_MTases"/>
    <property type="match status" value="1"/>
</dbReference>
<dbReference type="RefSeq" id="WP_046520709.1">
    <property type="nucleotide sequence ID" value="NZ_LAVS01000086.1"/>
</dbReference>
<dbReference type="OrthoDB" id="6191410at2"/>
<protein>
    <submittedName>
        <fullName evidence="2">SAM-dependent methyltransferase</fullName>
    </submittedName>
</protein>
<dbReference type="Proteomes" id="UP000276260">
    <property type="component" value="Unassembled WGS sequence"/>
</dbReference>
<evidence type="ECO:0000313" key="3">
    <source>
        <dbReference type="Proteomes" id="UP000276260"/>
    </source>
</evidence>
<name>A0A3P3QF32_9GAMM</name>
<gene>
    <name evidence="2" type="ORF">EIK76_15010</name>
</gene>
<feature type="domain" description="Methyltransferase type 11" evidence="1">
    <location>
        <begin position="49"/>
        <end position="124"/>
    </location>
</feature>
<reference evidence="2 3" key="1">
    <citation type="submission" date="2018-11" db="EMBL/GenBank/DDBJ databases">
        <title>Draft genome analysis of Rheinheimera mesophila isolated from an industrial waste site.</title>
        <authorList>
            <person name="Yu Q."/>
            <person name="Qi Y."/>
            <person name="Zhang H."/>
            <person name="Lu Y."/>
            <person name="Pu J."/>
        </authorList>
    </citation>
    <scope>NUCLEOTIDE SEQUENCE [LARGE SCALE GENOMIC DNA]</scope>
    <source>
        <strain evidence="2 3">IITR13</strain>
    </source>
</reference>
<dbReference type="InterPro" id="IPR029063">
    <property type="entry name" value="SAM-dependent_MTases_sf"/>
</dbReference>
<dbReference type="AlphaFoldDB" id="A0A3P3QF32"/>
<dbReference type="EMBL" id="RRCF01000004">
    <property type="protein sequence ID" value="RRJ19738.1"/>
    <property type="molecule type" value="Genomic_DNA"/>
</dbReference>